<feature type="compositionally biased region" description="Low complexity" evidence="1">
    <location>
        <begin position="141"/>
        <end position="155"/>
    </location>
</feature>
<dbReference type="EMBL" id="HG792015">
    <property type="protein sequence ID" value="CDM27408.1"/>
    <property type="molecule type" value="Genomic_DNA"/>
</dbReference>
<dbReference type="OrthoDB" id="4509688at2759"/>
<proteinExistence type="predicted"/>
<evidence type="ECO:0000256" key="1">
    <source>
        <dbReference type="SAM" id="MobiDB-lite"/>
    </source>
</evidence>
<reference evidence="2" key="1">
    <citation type="journal article" date="2014" name="Nat. Commun.">
        <title>Multiple recent horizontal transfers of a large genomic region in cheese making fungi.</title>
        <authorList>
            <person name="Cheeseman K."/>
            <person name="Ropars J."/>
            <person name="Renault P."/>
            <person name="Dupont J."/>
            <person name="Gouzy J."/>
            <person name="Branca A."/>
            <person name="Abraham A.L."/>
            <person name="Ceppi M."/>
            <person name="Conseiller E."/>
            <person name="Debuchy R."/>
            <person name="Malagnac F."/>
            <person name="Goarin A."/>
            <person name="Silar P."/>
            <person name="Lacoste S."/>
            <person name="Sallet E."/>
            <person name="Bensimon A."/>
            <person name="Giraud T."/>
            <person name="Brygoo Y."/>
        </authorList>
    </citation>
    <scope>NUCLEOTIDE SEQUENCE [LARGE SCALE GENOMIC DNA]</scope>
    <source>
        <strain evidence="2">FM164</strain>
    </source>
</reference>
<gene>
    <name evidence="2" type="ORF">PROQFM164_S01g001219</name>
</gene>
<feature type="region of interest" description="Disordered" evidence="1">
    <location>
        <begin position="90"/>
        <end position="113"/>
    </location>
</feature>
<feature type="region of interest" description="Disordered" evidence="1">
    <location>
        <begin position="182"/>
        <end position="202"/>
    </location>
</feature>
<feature type="compositionally biased region" description="Polar residues" evidence="1">
    <location>
        <begin position="189"/>
        <end position="198"/>
    </location>
</feature>
<feature type="region of interest" description="Disordered" evidence="1">
    <location>
        <begin position="129"/>
        <end position="159"/>
    </location>
</feature>
<evidence type="ECO:0000313" key="3">
    <source>
        <dbReference type="Proteomes" id="UP000030686"/>
    </source>
</evidence>
<dbReference type="AlphaFoldDB" id="W6PT86"/>
<sequence length="269" mass="30091">MTEAQFPYETTSWPMESLIDLHVGQHDELGLHPFIASDFPLTMQEGLDPSRAIEQLSWVDEYPVKSTAFQPYPQTWYDAGLVREDCGGTKNNVKSFSRQSSQTTPNPRIHPRPDLQLATQRALFMTPSPKTLAFFPGSPNSDPHASPEPSHASSSGWEGEFDYEDSQYMQFDFGPGFATSALDSPYQAHGQTHSLSSPRHQHSRIEEECLTPLEMPDGSTRMTSNWLPVDPDAGSAIDFSVIMNEDVAAFQDMKHAFFPSVPAAWSYDR</sequence>
<dbReference type="Proteomes" id="UP000030686">
    <property type="component" value="Unassembled WGS sequence"/>
</dbReference>
<keyword evidence="3" id="KW-1185">Reference proteome</keyword>
<accession>W6PT86</accession>
<evidence type="ECO:0000313" key="2">
    <source>
        <dbReference type="EMBL" id="CDM27408.1"/>
    </source>
</evidence>
<protein>
    <submittedName>
        <fullName evidence="2">Genomic scaffold, ProqFM164S01</fullName>
    </submittedName>
</protein>
<name>W6PT86_PENRF</name>
<feature type="compositionally biased region" description="Polar residues" evidence="1">
    <location>
        <begin position="90"/>
        <end position="106"/>
    </location>
</feature>
<organism evidence="2 3">
    <name type="scientific">Penicillium roqueforti (strain FM164)</name>
    <dbReference type="NCBI Taxonomy" id="1365484"/>
    <lineage>
        <taxon>Eukaryota</taxon>
        <taxon>Fungi</taxon>
        <taxon>Dikarya</taxon>
        <taxon>Ascomycota</taxon>
        <taxon>Pezizomycotina</taxon>
        <taxon>Eurotiomycetes</taxon>
        <taxon>Eurotiomycetidae</taxon>
        <taxon>Eurotiales</taxon>
        <taxon>Aspergillaceae</taxon>
        <taxon>Penicillium</taxon>
    </lineage>
</organism>
<dbReference type="OMA" id="MWYDAGL"/>